<evidence type="ECO:0000256" key="2">
    <source>
        <dbReference type="SAM" id="MobiDB-lite"/>
    </source>
</evidence>
<dbReference type="GO" id="GO:0005813">
    <property type="term" value="C:centrosome"/>
    <property type="evidence" value="ECO:0007669"/>
    <property type="project" value="InterPro"/>
</dbReference>
<comment type="caution">
    <text evidence="3">The sequence shown here is derived from an EMBL/GenBank/DDBJ whole genome shotgun (WGS) entry which is preliminary data.</text>
</comment>
<dbReference type="GO" id="GO:0005874">
    <property type="term" value="C:microtubule"/>
    <property type="evidence" value="ECO:0007669"/>
    <property type="project" value="InterPro"/>
</dbReference>
<keyword evidence="1" id="KW-0175">Coiled coil</keyword>
<dbReference type="OrthoDB" id="10060523at2759"/>
<feature type="region of interest" description="Disordered" evidence="2">
    <location>
        <begin position="1"/>
        <end position="50"/>
    </location>
</feature>
<feature type="compositionally biased region" description="Polar residues" evidence="2">
    <location>
        <begin position="20"/>
        <end position="29"/>
    </location>
</feature>
<feature type="region of interest" description="Disordered" evidence="2">
    <location>
        <begin position="138"/>
        <end position="159"/>
    </location>
</feature>
<feature type="coiled-coil region" evidence="1">
    <location>
        <begin position="362"/>
        <end position="407"/>
    </location>
</feature>
<sequence length="947" mass="109598">MLAASMEIDNFIERQRSKLNKQSSQTSMTRPPPVMQQPMNQPPAPPNNVQDRLDFKVARILDEPPPRIAPQQQFYPPPPPPMPNNQTAEHQMNFYSEQRRSSYDGNDNAASFFNRFGAYDDKRSQLKDDLKREYNEYLQSQKGMSKSKSSSQIVSPRHNTTKQVQFQQHQQNGKVVAPWEKNENRSVSNTQNMNNMSTTTTTTTSEYTVNRSRAPTSVNHDEQFIRDREEYILELHAQIRELEQRKKQLEIDGNRLSAGGTSMMSRAHYNEDLNALNSLLAERLDQRNAIDHELAHILNRPPVSSSPTRVIQGGVSNLNITHEHKSSQGQQQQNGRQTQVYRNENRQGTFDAGFQIGREVDKDAEQTAKKRYQQELQSQMREAQMRKAQAKQDKDDYERKLDADIQRYNYFGRSGGGAPMRDKDGNVVANLGDLRNPPPPTQRQQPPPPSHFPSDDKVYSLGTGLSSLSNPPFYNGEQSQPQYPSNSDRPGSPNHARGAVSNGIFGTTKTEAQIVREEKYKQDLKKQMEERRQREVEEAAKRRAEEERELAKHLEWQQQMEKQMTEEALRKQEKEDQERLHQQQLQEELEQRRKQEEQLGKRKPKRPEKPTTPRSDEDVRQNTYDEPPPPPPRTEAAYRSSSPPVPTLKNKDKKQKSTVNNTRRPSYEDTSHQPPAPSFDNQDDYMRPVYDDTESRGKQTYRKPPTPRQPEISTDRKKPPTTYRSRPRPGSGTSLRSDGSDSEVLNRLEHLKRQLKDREARLQDHVNRHQTTEQHSKTTRKQSPGLLFNAARVHHRDSPTTNDVVRRILQTDDDVEYKPSYFRDDTILLGGAGGTSANADNEFFASLKRMNSGNRRLNDEIEKEANRTRYDRDLPKYYDQDDPTSMANYELNRIAKQNEQRLKKLRDLENDDASLLDSNEVLERFQQKQRLHRGGSQTTLQDDAWLK</sequence>
<feature type="region of interest" description="Disordered" evidence="2">
    <location>
        <begin position="927"/>
        <end position="947"/>
    </location>
</feature>
<evidence type="ECO:0000313" key="3">
    <source>
        <dbReference type="EMBL" id="CAF0938397.1"/>
    </source>
</evidence>
<dbReference type="GO" id="GO:0000922">
    <property type="term" value="C:spindle pole"/>
    <property type="evidence" value="ECO:0007669"/>
    <property type="project" value="InterPro"/>
</dbReference>
<evidence type="ECO:0008006" key="6">
    <source>
        <dbReference type="Google" id="ProtNLM"/>
    </source>
</evidence>
<feature type="coiled-coil region" evidence="1">
    <location>
        <begin position="225"/>
        <end position="259"/>
    </location>
</feature>
<organism evidence="3 5">
    <name type="scientific">Adineta ricciae</name>
    <name type="common">Rotifer</name>
    <dbReference type="NCBI Taxonomy" id="249248"/>
    <lineage>
        <taxon>Eukaryota</taxon>
        <taxon>Metazoa</taxon>
        <taxon>Spiralia</taxon>
        <taxon>Gnathifera</taxon>
        <taxon>Rotifera</taxon>
        <taxon>Eurotatoria</taxon>
        <taxon>Bdelloidea</taxon>
        <taxon>Adinetida</taxon>
        <taxon>Adinetidae</taxon>
        <taxon>Adineta</taxon>
    </lineage>
</organism>
<feature type="compositionally biased region" description="Basic and acidic residues" evidence="2">
    <location>
        <begin position="607"/>
        <end position="620"/>
    </location>
</feature>
<dbReference type="InterPro" id="IPR026708">
    <property type="entry name" value="CSPP1"/>
</dbReference>
<feature type="compositionally biased region" description="Pro residues" evidence="2">
    <location>
        <begin position="436"/>
        <end position="451"/>
    </location>
</feature>
<evidence type="ECO:0000313" key="5">
    <source>
        <dbReference type="Proteomes" id="UP000663828"/>
    </source>
</evidence>
<feature type="compositionally biased region" description="Basic and acidic residues" evidence="2">
    <location>
        <begin position="563"/>
        <end position="581"/>
    </location>
</feature>
<feature type="compositionally biased region" description="Polar residues" evidence="2">
    <location>
        <begin position="463"/>
        <end position="489"/>
    </location>
</feature>
<name>A0A814C2U0_ADIRI</name>
<evidence type="ECO:0000256" key="1">
    <source>
        <dbReference type="SAM" id="Coils"/>
    </source>
</evidence>
<feature type="compositionally biased region" description="Basic and acidic residues" evidence="2">
    <location>
        <begin position="589"/>
        <end position="600"/>
    </location>
</feature>
<proteinExistence type="predicted"/>
<dbReference type="AlphaFoldDB" id="A0A814C2U0"/>
<dbReference type="GO" id="GO:0032467">
    <property type="term" value="P:positive regulation of cytokinesis"/>
    <property type="evidence" value="ECO:0007669"/>
    <property type="project" value="InterPro"/>
</dbReference>
<feature type="compositionally biased region" description="Basic and acidic residues" evidence="2">
    <location>
        <begin position="684"/>
        <end position="697"/>
    </location>
</feature>
<gene>
    <name evidence="4" type="ORF">EDS130_LOCUS11871</name>
    <name evidence="3" type="ORF">XAT740_LOCUS9978</name>
</gene>
<feature type="region of interest" description="Disordered" evidence="2">
    <location>
        <begin position="186"/>
        <end position="206"/>
    </location>
</feature>
<dbReference type="PANTHER" id="PTHR21616">
    <property type="entry name" value="CENTROSOME SPINDLE POLE ASSOCIATED PROTEIN"/>
    <property type="match status" value="1"/>
</dbReference>
<feature type="region of interest" description="Disordered" evidence="2">
    <location>
        <begin position="411"/>
        <end position="743"/>
    </location>
</feature>
<evidence type="ECO:0000313" key="4">
    <source>
        <dbReference type="EMBL" id="CAF0942018.1"/>
    </source>
</evidence>
<accession>A0A814C2U0</accession>
<feature type="compositionally biased region" description="Pro residues" evidence="2">
    <location>
        <begin position="30"/>
        <end position="46"/>
    </location>
</feature>
<dbReference type="Proteomes" id="UP000663852">
    <property type="component" value="Unassembled WGS sequence"/>
</dbReference>
<dbReference type="EMBL" id="CAJNOJ010000044">
    <property type="protein sequence ID" value="CAF0942018.1"/>
    <property type="molecule type" value="Genomic_DNA"/>
</dbReference>
<protein>
    <recommendedName>
        <fullName evidence="6">Centrosome and spindle pole-associated protein 1-like</fullName>
    </recommendedName>
</protein>
<reference evidence="3" key="1">
    <citation type="submission" date="2021-02" db="EMBL/GenBank/DDBJ databases">
        <authorList>
            <person name="Nowell W R."/>
        </authorList>
    </citation>
    <scope>NUCLEOTIDE SEQUENCE</scope>
</reference>
<dbReference type="PANTHER" id="PTHR21616:SF3">
    <property type="match status" value="1"/>
</dbReference>
<feature type="compositionally biased region" description="Basic and acidic residues" evidence="2">
    <location>
        <begin position="514"/>
        <end position="555"/>
    </location>
</feature>
<feature type="compositionally biased region" description="Low complexity" evidence="2">
    <location>
        <begin position="139"/>
        <end position="152"/>
    </location>
</feature>
<dbReference type="Proteomes" id="UP000663828">
    <property type="component" value="Unassembled WGS sequence"/>
</dbReference>
<keyword evidence="5" id="KW-1185">Reference proteome</keyword>
<dbReference type="EMBL" id="CAJNOR010000523">
    <property type="protein sequence ID" value="CAF0938397.1"/>
    <property type="molecule type" value="Genomic_DNA"/>
</dbReference>